<comment type="subcellular location">
    <subcellularLocation>
        <location evidence="6">Cell membrane</location>
        <topology evidence="6">Multi-pass membrane protein</topology>
    </subcellularLocation>
    <subcellularLocation>
        <location evidence="1">Membrane</location>
        <topology evidence="1">Multi-pass membrane protein</topology>
    </subcellularLocation>
</comment>
<proteinExistence type="inferred from homology"/>
<dbReference type="InterPro" id="IPR037294">
    <property type="entry name" value="ABC_BtuC-like"/>
</dbReference>
<feature type="transmembrane region" description="Helical" evidence="7">
    <location>
        <begin position="12"/>
        <end position="32"/>
    </location>
</feature>
<dbReference type="EMBL" id="JAJATW010000035">
    <property type="protein sequence ID" value="MCB5163071.1"/>
    <property type="molecule type" value="Genomic_DNA"/>
</dbReference>
<feature type="transmembrane region" description="Helical" evidence="7">
    <location>
        <begin position="114"/>
        <end position="131"/>
    </location>
</feature>
<feature type="transmembrane region" description="Helical" evidence="7">
    <location>
        <begin position="164"/>
        <end position="182"/>
    </location>
</feature>
<name>A0A9X1RUB4_9GAMM</name>
<keyword evidence="3 6" id="KW-0812">Transmembrane</keyword>
<dbReference type="PANTHER" id="PTHR30477">
    <property type="entry name" value="ABC-TRANSPORTER METAL-BINDING PROTEIN"/>
    <property type="match status" value="1"/>
</dbReference>
<feature type="transmembrane region" description="Helical" evidence="7">
    <location>
        <begin position="91"/>
        <end position="108"/>
    </location>
</feature>
<evidence type="ECO:0000313" key="8">
    <source>
        <dbReference type="EMBL" id="MCB5163071.1"/>
    </source>
</evidence>
<dbReference type="SUPFAM" id="SSF81345">
    <property type="entry name" value="ABC transporter involved in vitamin B12 uptake, BtuC"/>
    <property type="match status" value="1"/>
</dbReference>
<dbReference type="Pfam" id="PF00950">
    <property type="entry name" value="ABC-3"/>
    <property type="match status" value="1"/>
</dbReference>
<evidence type="ECO:0000256" key="2">
    <source>
        <dbReference type="ARBA" id="ARBA00008034"/>
    </source>
</evidence>
<evidence type="ECO:0000256" key="3">
    <source>
        <dbReference type="ARBA" id="ARBA00022692"/>
    </source>
</evidence>
<dbReference type="GO" id="GO:0043190">
    <property type="term" value="C:ATP-binding cassette (ABC) transporter complex"/>
    <property type="evidence" value="ECO:0007669"/>
    <property type="project" value="InterPro"/>
</dbReference>
<evidence type="ECO:0000256" key="5">
    <source>
        <dbReference type="ARBA" id="ARBA00023136"/>
    </source>
</evidence>
<evidence type="ECO:0000256" key="1">
    <source>
        <dbReference type="ARBA" id="ARBA00004141"/>
    </source>
</evidence>
<feature type="transmembrane region" description="Helical" evidence="7">
    <location>
        <begin position="52"/>
        <end position="70"/>
    </location>
</feature>
<evidence type="ECO:0000256" key="6">
    <source>
        <dbReference type="RuleBase" id="RU003943"/>
    </source>
</evidence>
<keyword evidence="4 7" id="KW-1133">Transmembrane helix</keyword>
<dbReference type="InterPro" id="IPR001626">
    <property type="entry name" value="ABC_TroCD"/>
</dbReference>
<evidence type="ECO:0000313" key="9">
    <source>
        <dbReference type="Proteomes" id="UP001139095"/>
    </source>
</evidence>
<evidence type="ECO:0000256" key="7">
    <source>
        <dbReference type="SAM" id="Phobius"/>
    </source>
</evidence>
<comment type="caution">
    <text evidence="8">The sequence shown here is derived from an EMBL/GenBank/DDBJ whole genome shotgun (WGS) entry which is preliminary data.</text>
</comment>
<evidence type="ECO:0000256" key="4">
    <source>
        <dbReference type="ARBA" id="ARBA00022989"/>
    </source>
</evidence>
<keyword evidence="5 7" id="KW-0472">Membrane</keyword>
<keyword evidence="6" id="KW-0813">Transport</keyword>
<dbReference type="AlphaFoldDB" id="A0A9X1RUB4"/>
<dbReference type="Gene3D" id="1.10.3470.10">
    <property type="entry name" value="ABC transporter involved in vitamin B12 uptake, BtuC"/>
    <property type="match status" value="1"/>
</dbReference>
<feature type="transmembrane region" description="Helical" evidence="7">
    <location>
        <begin position="138"/>
        <end position="158"/>
    </location>
</feature>
<organism evidence="8 9">
    <name type="scientific">Marinomonas algarum</name>
    <dbReference type="NCBI Taxonomy" id="2883105"/>
    <lineage>
        <taxon>Bacteria</taxon>
        <taxon>Pseudomonadati</taxon>
        <taxon>Pseudomonadota</taxon>
        <taxon>Gammaproteobacteria</taxon>
        <taxon>Oceanospirillales</taxon>
        <taxon>Oceanospirillaceae</taxon>
        <taxon>Marinomonas</taxon>
    </lineage>
</organism>
<dbReference type="GO" id="GO:0055085">
    <property type="term" value="P:transmembrane transport"/>
    <property type="evidence" value="ECO:0007669"/>
    <property type="project" value="InterPro"/>
</dbReference>
<keyword evidence="9" id="KW-1185">Reference proteome</keyword>
<gene>
    <name evidence="8" type="ORF">LG368_14425</name>
</gene>
<dbReference type="RefSeq" id="WP_226755426.1">
    <property type="nucleotide sequence ID" value="NZ_JAJATW010000035.1"/>
</dbReference>
<dbReference type="Proteomes" id="UP001139095">
    <property type="component" value="Unassembled WGS sequence"/>
</dbReference>
<protein>
    <submittedName>
        <fullName evidence="8">Metal ABC transporter permease</fullName>
    </submittedName>
</protein>
<dbReference type="PANTHER" id="PTHR30477:SF18">
    <property type="entry name" value="METAL TRANSPORT SYSTEM MEMBRANE PROTEIN CT_417-RELATED"/>
    <property type="match status" value="1"/>
</dbReference>
<comment type="similarity">
    <text evidence="2 6">Belongs to the ABC-3 integral membrane protein family.</text>
</comment>
<sequence>MKYKQREDMLIGAVWAIGMAIGLLAIAKTPGYSTHLMSYLLGNLLLVSRDQVVMMVGLNLLMLLLLVLLHRPLMATLADEKFARLRGVKTNLLYLGFLVIIALATVILVHSVGLILVMALLTLPAATGLLLTSTLGRLMLIATLLSGLSIFGGLAVAYETDSPTGAVIVLLAATIYLVILIVKSRYRKRI</sequence>
<reference evidence="8" key="1">
    <citation type="submission" date="2021-10" db="EMBL/GenBank/DDBJ databases">
        <title>Marinomonas pontica sp. nov., isolated from the Black Sea.</title>
        <authorList>
            <person name="Zhao L.-H."/>
            <person name="Xue J.-H."/>
        </authorList>
    </citation>
    <scope>NUCLEOTIDE SEQUENCE</scope>
    <source>
        <strain evidence="8">E8</strain>
    </source>
</reference>
<accession>A0A9X1RUB4</accession>
<dbReference type="GO" id="GO:0010043">
    <property type="term" value="P:response to zinc ion"/>
    <property type="evidence" value="ECO:0007669"/>
    <property type="project" value="TreeGrafter"/>
</dbReference>